<feature type="non-terminal residue" evidence="1">
    <location>
        <position position="80"/>
    </location>
</feature>
<organism evidence="1 2">
    <name type="scientific">Acaulospora morrowiae</name>
    <dbReference type="NCBI Taxonomy" id="94023"/>
    <lineage>
        <taxon>Eukaryota</taxon>
        <taxon>Fungi</taxon>
        <taxon>Fungi incertae sedis</taxon>
        <taxon>Mucoromycota</taxon>
        <taxon>Glomeromycotina</taxon>
        <taxon>Glomeromycetes</taxon>
        <taxon>Diversisporales</taxon>
        <taxon>Acaulosporaceae</taxon>
        <taxon>Acaulospora</taxon>
    </lineage>
</organism>
<dbReference type="EMBL" id="CAJVPV010045887">
    <property type="protein sequence ID" value="CAG8769940.1"/>
    <property type="molecule type" value="Genomic_DNA"/>
</dbReference>
<dbReference type="AlphaFoldDB" id="A0A9N9JA07"/>
<proteinExistence type="predicted"/>
<evidence type="ECO:0000313" key="1">
    <source>
        <dbReference type="EMBL" id="CAG8769940.1"/>
    </source>
</evidence>
<name>A0A9N9JA07_9GLOM</name>
<protein>
    <submittedName>
        <fullName evidence="1">17853_t:CDS:1</fullName>
    </submittedName>
</protein>
<dbReference type="Proteomes" id="UP000789342">
    <property type="component" value="Unassembled WGS sequence"/>
</dbReference>
<comment type="caution">
    <text evidence="1">The sequence shown here is derived from an EMBL/GenBank/DDBJ whole genome shotgun (WGS) entry which is preliminary data.</text>
</comment>
<gene>
    <name evidence="1" type="ORF">AMORRO_LOCUS16518</name>
</gene>
<evidence type="ECO:0000313" key="2">
    <source>
        <dbReference type="Proteomes" id="UP000789342"/>
    </source>
</evidence>
<accession>A0A9N9JA07</accession>
<keyword evidence="2" id="KW-1185">Reference proteome</keyword>
<sequence length="80" mass="9370">TILAIGTRGSRRSSEAGLLYMDMITRFLHVPLDETLHCCDSQSDRLYHTRCRAQIDLTTFQRPPKDYNLFEPAVFNWSYE</sequence>
<feature type="non-terminal residue" evidence="1">
    <location>
        <position position="1"/>
    </location>
</feature>
<reference evidence="1" key="1">
    <citation type="submission" date="2021-06" db="EMBL/GenBank/DDBJ databases">
        <authorList>
            <person name="Kallberg Y."/>
            <person name="Tangrot J."/>
            <person name="Rosling A."/>
        </authorList>
    </citation>
    <scope>NUCLEOTIDE SEQUENCE</scope>
    <source>
        <strain evidence="1">CL551</strain>
    </source>
</reference>